<gene>
    <name evidence="1" type="ORF">BV25DRAFT_1226818</name>
</gene>
<sequence length="375" mass="41933">MEPSATILLCSGCREQSLKVPPRICRDAICPPVIRVLATWTLRNAVLVVKRSSCTDMRLPLLRCCSHHCPSSFVFITTRLPDPPPTYIKGIIDLFECDILQALTFDPQNTSIVSHEQLDIRTGLGSSRTSPASPQSRTSPCSRALSRSSRHLVFRGPGDSRAAPAICQNSRAQRCLWPGLDGGELRSGGPARPGPTRFATSNPRSCEPRRTRRKDSRALYEQQHVHFVLKGRGYGRLYALGCGFWTKLWMVSGVSTMIAASRLRRSYIPSSLYTNIISLNLSTPQLHYTLYKSLSCGGDGRPVVERKLRGYSASSVSRVRQIRLTHWTDSGNTKKHPTMYFAKIRAQHLGQPSIIRIRRQATLRTMLSKPAQEYN</sequence>
<comment type="caution">
    <text evidence="1">The sequence shown here is derived from an EMBL/GenBank/DDBJ whole genome shotgun (WGS) entry which is preliminary data.</text>
</comment>
<keyword evidence="2" id="KW-1185">Reference proteome</keyword>
<reference evidence="1" key="2">
    <citation type="journal article" date="2022" name="New Phytol.">
        <title>Evolutionary transition to the ectomycorrhizal habit in the genomes of a hyperdiverse lineage of mushroom-forming fungi.</title>
        <authorList>
            <person name="Looney B."/>
            <person name="Miyauchi S."/>
            <person name="Morin E."/>
            <person name="Drula E."/>
            <person name="Courty P.E."/>
            <person name="Kohler A."/>
            <person name="Kuo A."/>
            <person name="LaButti K."/>
            <person name="Pangilinan J."/>
            <person name="Lipzen A."/>
            <person name="Riley R."/>
            <person name="Andreopoulos W."/>
            <person name="He G."/>
            <person name="Johnson J."/>
            <person name="Nolan M."/>
            <person name="Tritt A."/>
            <person name="Barry K.W."/>
            <person name="Grigoriev I.V."/>
            <person name="Nagy L.G."/>
            <person name="Hibbett D."/>
            <person name="Henrissat B."/>
            <person name="Matheny P.B."/>
            <person name="Labbe J."/>
            <person name="Martin F.M."/>
        </authorList>
    </citation>
    <scope>NUCLEOTIDE SEQUENCE</scope>
    <source>
        <strain evidence="1">HHB10654</strain>
    </source>
</reference>
<organism evidence="1 2">
    <name type="scientific">Artomyces pyxidatus</name>
    <dbReference type="NCBI Taxonomy" id="48021"/>
    <lineage>
        <taxon>Eukaryota</taxon>
        <taxon>Fungi</taxon>
        <taxon>Dikarya</taxon>
        <taxon>Basidiomycota</taxon>
        <taxon>Agaricomycotina</taxon>
        <taxon>Agaricomycetes</taxon>
        <taxon>Russulales</taxon>
        <taxon>Auriscalpiaceae</taxon>
        <taxon>Artomyces</taxon>
    </lineage>
</organism>
<proteinExistence type="predicted"/>
<reference evidence="1" key="1">
    <citation type="submission" date="2021-03" db="EMBL/GenBank/DDBJ databases">
        <authorList>
            <consortium name="DOE Joint Genome Institute"/>
            <person name="Ahrendt S."/>
            <person name="Looney B.P."/>
            <person name="Miyauchi S."/>
            <person name="Morin E."/>
            <person name="Drula E."/>
            <person name="Courty P.E."/>
            <person name="Chicoki N."/>
            <person name="Fauchery L."/>
            <person name="Kohler A."/>
            <person name="Kuo A."/>
            <person name="Labutti K."/>
            <person name="Pangilinan J."/>
            <person name="Lipzen A."/>
            <person name="Riley R."/>
            <person name="Andreopoulos W."/>
            <person name="He G."/>
            <person name="Johnson J."/>
            <person name="Barry K.W."/>
            <person name="Grigoriev I.V."/>
            <person name="Nagy L."/>
            <person name="Hibbett D."/>
            <person name="Henrissat B."/>
            <person name="Matheny P.B."/>
            <person name="Labbe J."/>
            <person name="Martin F."/>
        </authorList>
    </citation>
    <scope>NUCLEOTIDE SEQUENCE</scope>
    <source>
        <strain evidence="1">HHB10654</strain>
    </source>
</reference>
<name>A0ACB8SPW3_9AGAM</name>
<evidence type="ECO:0000313" key="1">
    <source>
        <dbReference type="EMBL" id="KAI0058534.1"/>
    </source>
</evidence>
<evidence type="ECO:0000313" key="2">
    <source>
        <dbReference type="Proteomes" id="UP000814140"/>
    </source>
</evidence>
<dbReference type="EMBL" id="MU277234">
    <property type="protein sequence ID" value="KAI0058534.1"/>
    <property type="molecule type" value="Genomic_DNA"/>
</dbReference>
<protein>
    <submittedName>
        <fullName evidence="1">Uncharacterized protein</fullName>
    </submittedName>
</protein>
<dbReference type="Proteomes" id="UP000814140">
    <property type="component" value="Unassembled WGS sequence"/>
</dbReference>
<accession>A0ACB8SPW3</accession>